<feature type="compositionally biased region" description="Basic and acidic residues" evidence="1">
    <location>
        <begin position="158"/>
        <end position="168"/>
    </location>
</feature>
<sequence length="192" mass="22096">MRVRGRCLPSKTFEQEELEIEVLYITLLLSYEEIVLKGMDLVIHQEDFEDLSSNNISQMKGLSKDGSEGEEITNDASNTPKLDETSSSSFGKRKNALLLKMIALLIAFKRLKSLLKWSEGDTVEAKETRINWEEKESRYRSFAKEKEMQMPVGGSPKQMEDEERKPNRVNDQPTFEACQHLKLFSLSQLWAS</sequence>
<accession>A0ABQ8HHE7</accession>
<dbReference type="EMBL" id="JAFEMO010000010">
    <property type="protein sequence ID" value="KAH7560474.1"/>
    <property type="molecule type" value="Genomic_DNA"/>
</dbReference>
<evidence type="ECO:0000256" key="1">
    <source>
        <dbReference type="SAM" id="MobiDB-lite"/>
    </source>
</evidence>
<name>A0ABQ8HHE7_9ROSI</name>
<feature type="region of interest" description="Disordered" evidence="1">
    <location>
        <begin position="59"/>
        <end position="88"/>
    </location>
</feature>
<reference evidence="2 3" key="1">
    <citation type="submission" date="2021-02" db="EMBL/GenBank/DDBJ databases">
        <title>Plant Genome Project.</title>
        <authorList>
            <person name="Zhang R.-G."/>
        </authorList>
    </citation>
    <scope>NUCLEOTIDE SEQUENCE [LARGE SCALE GENOMIC DNA]</scope>
    <source>
        <tissue evidence="2">Leaves</tissue>
    </source>
</reference>
<feature type="compositionally biased region" description="Polar residues" evidence="1">
    <location>
        <begin position="74"/>
        <end position="88"/>
    </location>
</feature>
<organism evidence="2 3">
    <name type="scientific">Xanthoceras sorbifolium</name>
    <dbReference type="NCBI Taxonomy" id="99658"/>
    <lineage>
        <taxon>Eukaryota</taxon>
        <taxon>Viridiplantae</taxon>
        <taxon>Streptophyta</taxon>
        <taxon>Embryophyta</taxon>
        <taxon>Tracheophyta</taxon>
        <taxon>Spermatophyta</taxon>
        <taxon>Magnoliopsida</taxon>
        <taxon>eudicotyledons</taxon>
        <taxon>Gunneridae</taxon>
        <taxon>Pentapetalae</taxon>
        <taxon>rosids</taxon>
        <taxon>malvids</taxon>
        <taxon>Sapindales</taxon>
        <taxon>Sapindaceae</taxon>
        <taxon>Xanthoceroideae</taxon>
        <taxon>Xanthoceras</taxon>
    </lineage>
</organism>
<evidence type="ECO:0000313" key="2">
    <source>
        <dbReference type="EMBL" id="KAH7560474.1"/>
    </source>
</evidence>
<keyword evidence="3" id="KW-1185">Reference proteome</keyword>
<proteinExistence type="predicted"/>
<dbReference type="Proteomes" id="UP000827721">
    <property type="component" value="Unassembled WGS sequence"/>
</dbReference>
<evidence type="ECO:0000313" key="3">
    <source>
        <dbReference type="Proteomes" id="UP000827721"/>
    </source>
</evidence>
<comment type="caution">
    <text evidence="2">The sequence shown here is derived from an EMBL/GenBank/DDBJ whole genome shotgun (WGS) entry which is preliminary data.</text>
</comment>
<gene>
    <name evidence="2" type="ORF">JRO89_XS10G0028500</name>
</gene>
<feature type="region of interest" description="Disordered" evidence="1">
    <location>
        <begin position="146"/>
        <end position="172"/>
    </location>
</feature>
<protein>
    <submittedName>
        <fullName evidence="2">Uncharacterized protein</fullName>
    </submittedName>
</protein>